<dbReference type="SMART" id="SM00448">
    <property type="entry name" value="REC"/>
    <property type="match status" value="1"/>
</dbReference>
<dbReference type="SMART" id="SM00850">
    <property type="entry name" value="LytTR"/>
    <property type="match status" value="1"/>
</dbReference>
<dbReference type="EMBL" id="CP044016">
    <property type="protein sequence ID" value="QES90392.1"/>
    <property type="molecule type" value="Genomic_DNA"/>
</dbReference>
<name>A0A5P2G8X9_9BACT</name>
<dbReference type="RefSeq" id="WP_131331374.1">
    <property type="nucleotide sequence ID" value="NZ_CP044016.1"/>
</dbReference>
<accession>A0A5P2G8X9</accession>
<dbReference type="Proteomes" id="UP000292424">
    <property type="component" value="Chromosome"/>
</dbReference>
<dbReference type="GO" id="GO:0000156">
    <property type="term" value="F:phosphorelay response regulator activity"/>
    <property type="evidence" value="ECO:0007669"/>
    <property type="project" value="InterPro"/>
</dbReference>
<evidence type="ECO:0000259" key="3">
    <source>
        <dbReference type="PROSITE" id="PS50930"/>
    </source>
</evidence>
<protein>
    <submittedName>
        <fullName evidence="4">Response regulator transcription factor</fullName>
    </submittedName>
</protein>
<feature type="domain" description="HTH LytTR-type" evidence="3">
    <location>
        <begin position="143"/>
        <end position="237"/>
    </location>
</feature>
<dbReference type="AlphaFoldDB" id="A0A5P2G8X9"/>
<reference evidence="4 5" key="1">
    <citation type="submission" date="2019-09" db="EMBL/GenBank/DDBJ databases">
        <title>Complete genome sequence of Arachidicoccus sp. B3-10 isolated from apple orchard soil.</title>
        <authorList>
            <person name="Kim H.S."/>
            <person name="Han K.-I."/>
            <person name="Suh M.K."/>
            <person name="Lee K.C."/>
            <person name="Eom M.K."/>
            <person name="Kim J.-S."/>
            <person name="Kang S.W."/>
            <person name="Sin Y."/>
            <person name="Lee J.-S."/>
        </authorList>
    </citation>
    <scope>NUCLEOTIDE SEQUENCE [LARGE SCALE GENOMIC DNA]</scope>
    <source>
        <strain evidence="4 5">B3-10</strain>
    </source>
</reference>
<evidence type="ECO:0000259" key="2">
    <source>
        <dbReference type="PROSITE" id="PS50110"/>
    </source>
</evidence>
<proteinExistence type="predicted"/>
<dbReference type="Pfam" id="PF04397">
    <property type="entry name" value="LytTR"/>
    <property type="match status" value="1"/>
</dbReference>
<dbReference type="Pfam" id="PF00072">
    <property type="entry name" value="Response_reg"/>
    <property type="match status" value="1"/>
</dbReference>
<dbReference type="InterPro" id="IPR046947">
    <property type="entry name" value="LytR-like"/>
</dbReference>
<dbReference type="PANTHER" id="PTHR37299:SF1">
    <property type="entry name" value="STAGE 0 SPORULATION PROTEIN A HOMOLOG"/>
    <property type="match status" value="1"/>
</dbReference>
<dbReference type="PROSITE" id="PS50930">
    <property type="entry name" value="HTH_LYTTR"/>
    <property type="match status" value="1"/>
</dbReference>
<keyword evidence="5" id="KW-1185">Reference proteome</keyword>
<dbReference type="InterPro" id="IPR007492">
    <property type="entry name" value="LytTR_DNA-bd_dom"/>
</dbReference>
<evidence type="ECO:0000256" key="1">
    <source>
        <dbReference type="PROSITE-ProRule" id="PRU00169"/>
    </source>
</evidence>
<dbReference type="GO" id="GO:0003677">
    <property type="term" value="F:DNA binding"/>
    <property type="evidence" value="ECO:0007669"/>
    <property type="project" value="InterPro"/>
</dbReference>
<evidence type="ECO:0000313" key="5">
    <source>
        <dbReference type="Proteomes" id="UP000292424"/>
    </source>
</evidence>
<dbReference type="InterPro" id="IPR001789">
    <property type="entry name" value="Sig_transdc_resp-reg_receiver"/>
</dbReference>
<organism evidence="4 5">
    <name type="scientific">Rhizosphaericola mali</name>
    <dbReference type="NCBI Taxonomy" id="2545455"/>
    <lineage>
        <taxon>Bacteria</taxon>
        <taxon>Pseudomonadati</taxon>
        <taxon>Bacteroidota</taxon>
        <taxon>Chitinophagia</taxon>
        <taxon>Chitinophagales</taxon>
        <taxon>Chitinophagaceae</taxon>
        <taxon>Rhizosphaericola</taxon>
    </lineage>
</organism>
<dbReference type="SUPFAM" id="SSF52172">
    <property type="entry name" value="CheY-like"/>
    <property type="match status" value="1"/>
</dbReference>
<dbReference type="OrthoDB" id="1646880at2"/>
<dbReference type="PANTHER" id="PTHR37299">
    <property type="entry name" value="TRANSCRIPTIONAL REGULATOR-RELATED"/>
    <property type="match status" value="1"/>
</dbReference>
<feature type="domain" description="Response regulatory" evidence="2">
    <location>
        <begin position="3"/>
        <end position="116"/>
    </location>
</feature>
<dbReference type="Gene3D" id="3.40.50.2300">
    <property type="match status" value="1"/>
</dbReference>
<dbReference type="InterPro" id="IPR011006">
    <property type="entry name" value="CheY-like_superfamily"/>
</dbReference>
<gene>
    <name evidence="4" type="ORF">E0W69_017610</name>
</gene>
<evidence type="ECO:0000313" key="4">
    <source>
        <dbReference type="EMBL" id="QES90392.1"/>
    </source>
</evidence>
<dbReference type="PROSITE" id="PS50110">
    <property type="entry name" value="RESPONSE_REGULATORY"/>
    <property type="match status" value="1"/>
</dbReference>
<sequence length="239" mass="27532">MLKCVAIDDEPWALSLVEQYAKKIPFLQLTATFDDAVSALEFLNNHPIDLLFLDIQMPDITGIELAKVLKNKTNPFIIFTTAYKDYAYEGFEIEAVDYLLKPFTFEKFEKAAQKAQTLSQIQLNLKNQQEGESPFIFIWSEYQQLKIELKSISYVEAKEDYTSFHFKDGKRPIMSLLLLKKAMDLLPTQSFIRIHRSYIVPIDNISSILNQKVKLKTGEIFPIGKSHRDNVTEALKIGQ</sequence>
<dbReference type="KEGG" id="arac:E0W69_017610"/>
<dbReference type="Gene3D" id="2.40.50.1020">
    <property type="entry name" value="LytTr DNA-binding domain"/>
    <property type="match status" value="1"/>
</dbReference>
<keyword evidence="1" id="KW-0597">Phosphoprotein</keyword>
<feature type="modified residue" description="4-aspartylphosphate" evidence="1">
    <location>
        <position position="54"/>
    </location>
</feature>